<reference evidence="2" key="1">
    <citation type="journal article" date="2022" name="Syst. Appl. Microbiol.">
        <title>Natronocalculus amylovorans gen. nov., sp. nov., and Natranaeroarchaeum aerophilus sp. nov., dominant culturable amylolytic natronoarchaea from hypersaline soda lakes in southwestern Siberia.</title>
        <authorList>
            <person name="Sorokin D.Y."/>
            <person name="Elcheninov A.G."/>
            <person name="Khizhniak T.V."/>
            <person name="Koenen M."/>
            <person name="Bale N.J."/>
            <person name="Damste J.S.S."/>
            <person name="Kublanov I.V."/>
        </authorList>
    </citation>
    <scope>NUCLEOTIDE SEQUENCE</scope>
    <source>
        <strain evidence="2">AArc-St2</strain>
    </source>
</reference>
<protein>
    <submittedName>
        <fullName evidence="2">Uncharacterized protein</fullName>
    </submittedName>
</protein>
<keyword evidence="3" id="KW-1185">Reference proteome</keyword>
<evidence type="ECO:0000313" key="2">
    <source>
        <dbReference type="EMBL" id="MCL9815771.1"/>
    </source>
</evidence>
<evidence type="ECO:0000313" key="3">
    <source>
        <dbReference type="Proteomes" id="UP001203207"/>
    </source>
</evidence>
<proteinExistence type="predicted"/>
<keyword evidence="1" id="KW-0812">Transmembrane</keyword>
<keyword evidence="1" id="KW-1133">Transmembrane helix</keyword>
<accession>A0AAE3K787</accession>
<organism evidence="2 3">
    <name type="scientific">Natronocalculus amylovorans</name>
    <dbReference type="NCBI Taxonomy" id="2917812"/>
    <lineage>
        <taxon>Archaea</taxon>
        <taxon>Methanobacteriati</taxon>
        <taxon>Methanobacteriota</taxon>
        <taxon>Stenosarchaea group</taxon>
        <taxon>Halobacteria</taxon>
        <taxon>Halobacteriales</taxon>
        <taxon>Haloferacaceae</taxon>
        <taxon>Natronocalculus</taxon>
    </lineage>
</organism>
<feature type="transmembrane region" description="Helical" evidence="1">
    <location>
        <begin position="24"/>
        <end position="44"/>
    </location>
</feature>
<dbReference type="EMBL" id="JAKRVX010000001">
    <property type="protein sequence ID" value="MCL9815771.1"/>
    <property type="molecule type" value="Genomic_DNA"/>
</dbReference>
<keyword evidence="1" id="KW-0472">Membrane</keyword>
<dbReference type="Pfam" id="PF24380">
    <property type="entry name" value="DUF7536"/>
    <property type="match status" value="1"/>
</dbReference>
<dbReference type="InterPro" id="IPR055958">
    <property type="entry name" value="DUF7536"/>
</dbReference>
<evidence type="ECO:0000256" key="1">
    <source>
        <dbReference type="SAM" id="Phobius"/>
    </source>
</evidence>
<dbReference type="Proteomes" id="UP001203207">
    <property type="component" value="Unassembled WGS sequence"/>
</dbReference>
<sequence length="101" mass="10961">MSNDVPDRPPTAILINELSVPRNAAIGVAIGLFVGAVLYIVRIFELLGPVSGTREYPVLGPEGWFLLLAFVFAMSTALLVTIVLTIISGYRLNKSMQNVEE</sequence>
<gene>
    <name evidence="2" type="ORF">AArcSt2_02340</name>
</gene>
<feature type="transmembrane region" description="Helical" evidence="1">
    <location>
        <begin position="64"/>
        <end position="87"/>
    </location>
</feature>
<name>A0AAE3K787_9EURY</name>
<reference evidence="2" key="2">
    <citation type="submission" date="2022-02" db="EMBL/GenBank/DDBJ databases">
        <authorList>
            <person name="Elcheninov A.G."/>
            <person name="Sorokin D.Y."/>
            <person name="Kublanov I.V."/>
        </authorList>
    </citation>
    <scope>NUCLEOTIDE SEQUENCE</scope>
    <source>
        <strain evidence="2">AArc-St2</strain>
    </source>
</reference>
<dbReference type="RefSeq" id="WP_174652703.1">
    <property type="nucleotide sequence ID" value="NZ_JAKRVX010000001.1"/>
</dbReference>
<comment type="caution">
    <text evidence="2">The sequence shown here is derived from an EMBL/GenBank/DDBJ whole genome shotgun (WGS) entry which is preliminary data.</text>
</comment>
<dbReference type="AlphaFoldDB" id="A0AAE3K787"/>